<evidence type="ECO:0000313" key="2">
    <source>
        <dbReference type="Proteomes" id="UP000619355"/>
    </source>
</evidence>
<organism evidence="1 2">
    <name type="scientific">Streptomyces capoamus</name>
    <dbReference type="NCBI Taxonomy" id="68183"/>
    <lineage>
        <taxon>Bacteria</taxon>
        <taxon>Bacillati</taxon>
        <taxon>Actinomycetota</taxon>
        <taxon>Actinomycetes</taxon>
        <taxon>Kitasatosporales</taxon>
        <taxon>Streptomycetaceae</taxon>
        <taxon>Streptomyces</taxon>
    </lineage>
</organism>
<protein>
    <submittedName>
        <fullName evidence="1">Uncharacterized protein</fullName>
    </submittedName>
</protein>
<dbReference type="Proteomes" id="UP000619355">
    <property type="component" value="Unassembled WGS sequence"/>
</dbReference>
<comment type="caution">
    <text evidence="1">The sequence shown here is derived from an EMBL/GenBank/DDBJ whole genome shotgun (WGS) entry which is preliminary data.</text>
</comment>
<keyword evidence="2" id="KW-1185">Reference proteome</keyword>
<sequence>MNGAPAWTPVHAAWSLQGKAPGQVAYDVQAGSVEPRVAQRYFWAASTETPRADRTHAPDALPWVAFLGGAESGGPSTGLVETTWAGGRDATGRISYSARLLLLDWRTVSGAGLTWSSLYAAALDAEWPAVGPGAVHPPHLVLDAAPTTAARLARYIEEDIGFEWAARCAALLLEGRHVVITLAPEHAGRLSAVTRVAVLDGICALLPYGSRAWLSAATWAGHGADHELRLTFAQRPRGSQCHAVLKGQPPQEPQTGPGRAYLAELRRLREKKNLDALLPHLLSHRTALTPHDAEQALQHLRDLDLQAVVLGDIDRGAARLNDVGRLLALRSWDSLTAAEAAQVVRYLARTALPGGRPPAECAQARSLLLEHWFPGAGEALVDELNSWADDSRTLNRVGAVLELAAAAAPGDRQAHALVLAGYLGGGAAAATPDGVRSRSALLHALQRNLDENGAAAARTVLLRSPQLALAWLDLNAERNTLDDRLVRDLLALPGEDSERKTPKWLRGVARFHREPLDGPVEGDIGALTDISPTAWRTGLKLACLARNPEALSWLAPELYAVASGREGTDTDRAFLFHATEALVPVEPGLDGAHAAWADLFQRPLLDSDMRRARCLAADDVAPAEYAGVLRTQLPQLGLMSWEIAALAAGLVGDRPEQVPYPVLWELIHPQGTPEAPWLRKLEDPVLDRIAELLKHAGDWITHGMPDRWEQGLRMRPDLQWLAHTAEIRRLVDSRTALPEQLGDAVVRASPDSRYARRAQEVVEFPSAVREAITPWLYERAGSGDWLHRLAAHLDRAAPQRALGRLLYYCISQQRFGDLVRQRAVEGHEQLRDSLEQGLKILRLKPPRRARRRDGGDDRA</sequence>
<dbReference type="RefSeq" id="WP_189977614.1">
    <property type="nucleotide sequence ID" value="NZ_BNBF01000001.1"/>
</dbReference>
<dbReference type="AlphaFoldDB" id="A0A919BZI8"/>
<reference evidence="2" key="1">
    <citation type="journal article" date="2019" name="Int. J. Syst. Evol. Microbiol.">
        <title>The Global Catalogue of Microorganisms (GCM) 10K type strain sequencing project: providing services to taxonomists for standard genome sequencing and annotation.</title>
        <authorList>
            <consortium name="The Broad Institute Genomics Platform"/>
            <consortium name="The Broad Institute Genome Sequencing Center for Infectious Disease"/>
            <person name="Wu L."/>
            <person name="Ma J."/>
        </authorList>
    </citation>
    <scope>NUCLEOTIDE SEQUENCE [LARGE SCALE GENOMIC DNA]</scope>
    <source>
        <strain evidence="2">JCM 4253</strain>
    </source>
</reference>
<gene>
    <name evidence="1" type="ORF">GCM10018980_03690</name>
</gene>
<name>A0A919BZI8_9ACTN</name>
<proteinExistence type="predicted"/>
<accession>A0A919BZI8</accession>
<dbReference type="EMBL" id="BNBF01000001">
    <property type="protein sequence ID" value="GHG34302.1"/>
    <property type="molecule type" value="Genomic_DNA"/>
</dbReference>
<evidence type="ECO:0000313" key="1">
    <source>
        <dbReference type="EMBL" id="GHG34302.1"/>
    </source>
</evidence>